<dbReference type="EMBL" id="JAINDJ010000005">
    <property type="protein sequence ID" value="KAG9445614.1"/>
    <property type="molecule type" value="Genomic_DNA"/>
</dbReference>
<proteinExistence type="predicted"/>
<accession>A0AAV7EBI9</accession>
<gene>
    <name evidence="1" type="ORF">H6P81_011742</name>
</gene>
<keyword evidence="2" id="KW-1185">Reference proteome</keyword>
<comment type="caution">
    <text evidence="1">The sequence shown here is derived from an EMBL/GenBank/DDBJ whole genome shotgun (WGS) entry which is preliminary data.</text>
</comment>
<evidence type="ECO:0000313" key="1">
    <source>
        <dbReference type="EMBL" id="KAG9445614.1"/>
    </source>
</evidence>
<name>A0AAV7EBI9_ARIFI</name>
<organism evidence="1 2">
    <name type="scientific">Aristolochia fimbriata</name>
    <name type="common">White veined hardy Dutchman's pipe vine</name>
    <dbReference type="NCBI Taxonomy" id="158543"/>
    <lineage>
        <taxon>Eukaryota</taxon>
        <taxon>Viridiplantae</taxon>
        <taxon>Streptophyta</taxon>
        <taxon>Embryophyta</taxon>
        <taxon>Tracheophyta</taxon>
        <taxon>Spermatophyta</taxon>
        <taxon>Magnoliopsida</taxon>
        <taxon>Magnoliidae</taxon>
        <taxon>Piperales</taxon>
        <taxon>Aristolochiaceae</taxon>
        <taxon>Aristolochia</taxon>
    </lineage>
</organism>
<protein>
    <submittedName>
        <fullName evidence="1">Uncharacterized protein</fullName>
    </submittedName>
</protein>
<dbReference type="Proteomes" id="UP000825729">
    <property type="component" value="Unassembled WGS sequence"/>
</dbReference>
<evidence type="ECO:0000313" key="2">
    <source>
        <dbReference type="Proteomes" id="UP000825729"/>
    </source>
</evidence>
<sequence>MADVIIVDMEIIYGMIPETYTKRFHARKGLRSKKLRSEELGNGEASIWAVQNQVRKENRKILSSQKINGMADDRSTFPEEGKS</sequence>
<dbReference type="AlphaFoldDB" id="A0AAV7EBI9"/>
<reference evidence="1 2" key="1">
    <citation type="submission" date="2021-07" db="EMBL/GenBank/DDBJ databases">
        <title>The Aristolochia fimbriata genome: insights into angiosperm evolution, floral development and chemical biosynthesis.</title>
        <authorList>
            <person name="Jiao Y."/>
        </authorList>
    </citation>
    <scope>NUCLEOTIDE SEQUENCE [LARGE SCALE GENOMIC DNA]</scope>
    <source>
        <strain evidence="1">IBCAS-2021</strain>
        <tissue evidence="1">Leaf</tissue>
    </source>
</reference>